<evidence type="ECO:0000313" key="2">
    <source>
        <dbReference type="Proteomes" id="UP001497516"/>
    </source>
</evidence>
<gene>
    <name evidence="1" type="ORF">LTRI10_LOCUS16384</name>
</gene>
<evidence type="ECO:0000313" key="1">
    <source>
        <dbReference type="EMBL" id="CAL1374523.1"/>
    </source>
</evidence>
<dbReference type="Proteomes" id="UP001497516">
    <property type="component" value="Chromosome 3"/>
</dbReference>
<accession>A0AAV2DL01</accession>
<dbReference type="AlphaFoldDB" id="A0AAV2DL01"/>
<dbReference type="EMBL" id="OZ034816">
    <property type="protein sequence ID" value="CAL1374523.1"/>
    <property type="molecule type" value="Genomic_DNA"/>
</dbReference>
<protein>
    <submittedName>
        <fullName evidence="1">Uncharacterized protein</fullName>
    </submittedName>
</protein>
<name>A0AAV2DL01_9ROSI</name>
<sequence length="163" mass="18316">MSLERGTSIPIFRESCGAGSEAVHSALRIRRRWISRRDGELQPRTWRQRIWDGSCFGGKKGGDFGGDRWGRGDEEELGAEPDVILSSWKMQRLLTENRNKNMDLPKPTSHLCKNIHVCVMGHGLHECPSSEVQLTTMVAESKGCSSEVRLTTMSAVEMETRGR</sequence>
<proteinExistence type="predicted"/>
<reference evidence="1 2" key="1">
    <citation type="submission" date="2024-04" db="EMBL/GenBank/DDBJ databases">
        <authorList>
            <person name="Fracassetti M."/>
        </authorList>
    </citation>
    <scope>NUCLEOTIDE SEQUENCE [LARGE SCALE GENOMIC DNA]</scope>
</reference>
<keyword evidence="2" id="KW-1185">Reference proteome</keyword>
<organism evidence="1 2">
    <name type="scientific">Linum trigynum</name>
    <dbReference type="NCBI Taxonomy" id="586398"/>
    <lineage>
        <taxon>Eukaryota</taxon>
        <taxon>Viridiplantae</taxon>
        <taxon>Streptophyta</taxon>
        <taxon>Embryophyta</taxon>
        <taxon>Tracheophyta</taxon>
        <taxon>Spermatophyta</taxon>
        <taxon>Magnoliopsida</taxon>
        <taxon>eudicotyledons</taxon>
        <taxon>Gunneridae</taxon>
        <taxon>Pentapetalae</taxon>
        <taxon>rosids</taxon>
        <taxon>fabids</taxon>
        <taxon>Malpighiales</taxon>
        <taxon>Linaceae</taxon>
        <taxon>Linum</taxon>
    </lineage>
</organism>